<dbReference type="Proteomes" id="UP000434582">
    <property type="component" value="Unassembled WGS sequence"/>
</dbReference>
<keyword evidence="3" id="KW-0804">Transcription</keyword>
<evidence type="ECO:0000259" key="4">
    <source>
        <dbReference type="PROSITE" id="PS50987"/>
    </source>
</evidence>
<dbReference type="PANTHER" id="PTHR43132">
    <property type="entry name" value="ARSENICAL RESISTANCE OPERON REPRESSOR ARSR-RELATED"/>
    <property type="match status" value="1"/>
</dbReference>
<dbReference type="GO" id="GO:0003677">
    <property type="term" value="F:DNA binding"/>
    <property type="evidence" value="ECO:0007669"/>
    <property type="project" value="UniProtKB-KW"/>
</dbReference>
<keyword evidence="2" id="KW-0238">DNA-binding</keyword>
<dbReference type="CDD" id="cd00090">
    <property type="entry name" value="HTH_ARSR"/>
    <property type="match status" value="1"/>
</dbReference>
<dbReference type="OrthoDB" id="9804742at2"/>
<dbReference type="PRINTS" id="PR00778">
    <property type="entry name" value="HTHARSR"/>
</dbReference>
<keyword evidence="6" id="KW-1185">Reference proteome</keyword>
<dbReference type="AlphaFoldDB" id="A0A7X1ZH24"/>
<evidence type="ECO:0000313" key="5">
    <source>
        <dbReference type="EMBL" id="MQX38414.1"/>
    </source>
</evidence>
<evidence type="ECO:0000313" key="6">
    <source>
        <dbReference type="Proteomes" id="UP000434582"/>
    </source>
</evidence>
<dbReference type="Gene3D" id="1.10.10.10">
    <property type="entry name" value="Winged helix-like DNA-binding domain superfamily/Winged helix DNA-binding domain"/>
    <property type="match status" value="1"/>
</dbReference>
<dbReference type="EMBL" id="WIVE01000098">
    <property type="protein sequence ID" value="MQX38414.1"/>
    <property type="molecule type" value="Genomic_DNA"/>
</dbReference>
<dbReference type="SMART" id="SM00418">
    <property type="entry name" value="HTH_ARSR"/>
    <property type="match status" value="1"/>
</dbReference>
<feature type="domain" description="HTH arsR-type" evidence="4">
    <location>
        <begin position="1"/>
        <end position="98"/>
    </location>
</feature>
<keyword evidence="1" id="KW-0805">Transcription regulation</keyword>
<sequence length="119" mass="12765">MIDDRLEETARCLAELGHPVRLAVFRLLVRAGPDGAVVGELLRHVDIPKSTLSHHLQHLIMAGLVHQKREGRSLRCFVDTKAAKAMLDYLLSECCQGLGEAPAFAPACAVGGSPDRGAA</sequence>
<dbReference type="RefSeq" id="WP_153346864.1">
    <property type="nucleotide sequence ID" value="NZ_WIVE01000098.1"/>
</dbReference>
<proteinExistence type="predicted"/>
<accession>A0A7X1ZH24</accession>
<dbReference type="InterPro" id="IPR051011">
    <property type="entry name" value="Metal_resp_trans_reg"/>
</dbReference>
<comment type="caution">
    <text evidence="5">The sequence shown here is derived from an EMBL/GenBank/DDBJ whole genome shotgun (WGS) entry which is preliminary data.</text>
</comment>
<dbReference type="GO" id="GO:0003700">
    <property type="term" value="F:DNA-binding transcription factor activity"/>
    <property type="evidence" value="ECO:0007669"/>
    <property type="project" value="InterPro"/>
</dbReference>
<dbReference type="PROSITE" id="PS50987">
    <property type="entry name" value="HTH_ARSR_2"/>
    <property type="match status" value="1"/>
</dbReference>
<evidence type="ECO:0000256" key="1">
    <source>
        <dbReference type="ARBA" id="ARBA00023015"/>
    </source>
</evidence>
<evidence type="ECO:0000256" key="3">
    <source>
        <dbReference type="ARBA" id="ARBA00023163"/>
    </source>
</evidence>
<evidence type="ECO:0000256" key="2">
    <source>
        <dbReference type="ARBA" id="ARBA00023125"/>
    </source>
</evidence>
<dbReference type="InterPro" id="IPR011991">
    <property type="entry name" value="ArsR-like_HTH"/>
</dbReference>
<organism evidence="5 6">
    <name type="scientific">Roseospira navarrensis</name>
    <dbReference type="NCBI Taxonomy" id="140058"/>
    <lineage>
        <taxon>Bacteria</taxon>
        <taxon>Pseudomonadati</taxon>
        <taxon>Pseudomonadota</taxon>
        <taxon>Alphaproteobacteria</taxon>
        <taxon>Rhodospirillales</taxon>
        <taxon>Rhodospirillaceae</taxon>
        <taxon>Roseospira</taxon>
    </lineage>
</organism>
<dbReference type="SUPFAM" id="SSF46785">
    <property type="entry name" value="Winged helix' DNA-binding domain"/>
    <property type="match status" value="1"/>
</dbReference>
<protein>
    <submittedName>
        <fullName evidence="5">Metalloregulator ArsR/SmtB family transcription factor</fullName>
    </submittedName>
</protein>
<dbReference type="InterPro" id="IPR036390">
    <property type="entry name" value="WH_DNA-bd_sf"/>
</dbReference>
<dbReference type="NCBIfam" id="NF033788">
    <property type="entry name" value="HTH_metalloreg"/>
    <property type="match status" value="1"/>
</dbReference>
<gene>
    <name evidence="5" type="ORF">GHC57_18005</name>
</gene>
<dbReference type="InterPro" id="IPR001845">
    <property type="entry name" value="HTH_ArsR_DNA-bd_dom"/>
</dbReference>
<reference evidence="5 6" key="1">
    <citation type="submission" date="2019-10" db="EMBL/GenBank/DDBJ databases">
        <title>Draft whole-genome sequence of the purple nonsulfur photosynthetic bacterium Roseospira navarrensis DSM 15114.</title>
        <authorList>
            <person name="Kyndt J.A."/>
            <person name="Meyer T.E."/>
        </authorList>
    </citation>
    <scope>NUCLEOTIDE SEQUENCE [LARGE SCALE GENOMIC DNA]</scope>
    <source>
        <strain evidence="5 6">DSM 15114</strain>
    </source>
</reference>
<dbReference type="Pfam" id="PF12840">
    <property type="entry name" value="HTH_20"/>
    <property type="match status" value="1"/>
</dbReference>
<name>A0A7X1ZH24_9PROT</name>
<dbReference type="InterPro" id="IPR036388">
    <property type="entry name" value="WH-like_DNA-bd_sf"/>
</dbReference>
<dbReference type="PANTHER" id="PTHR43132:SF2">
    <property type="entry name" value="ARSENICAL RESISTANCE OPERON REPRESSOR ARSR-RELATED"/>
    <property type="match status" value="1"/>
</dbReference>